<dbReference type="EMBL" id="KZ678466">
    <property type="protein sequence ID" value="PSR83002.1"/>
    <property type="molecule type" value="Genomic_DNA"/>
</dbReference>
<keyword evidence="3" id="KW-1185">Reference proteome</keyword>
<evidence type="ECO:0000313" key="3">
    <source>
        <dbReference type="Proteomes" id="UP000241462"/>
    </source>
</evidence>
<accession>A0A2T3A558</accession>
<evidence type="ECO:0000256" key="1">
    <source>
        <dbReference type="SAM" id="MobiDB-lite"/>
    </source>
</evidence>
<reference evidence="2 3" key="1">
    <citation type="journal article" date="2018" name="Mycol. Prog.">
        <title>Coniella lustricola, a new species from submerged detritus.</title>
        <authorList>
            <person name="Raudabaugh D.B."/>
            <person name="Iturriaga T."/>
            <person name="Carver A."/>
            <person name="Mondo S."/>
            <person name="Pangilinan J."/>
            <person name="Lipzen A."/>
            <person name="He G."/>
            <person name="Amirebrahimi M."/>
            <person name="Grigoriev I.V."/>
            <person name="Miller A.N."/>
        </authorList>
    </citation>
    <scope>NUCLEOTIDE SEQUENCE [LARGE SCALE GENOMIC DNA]</scope>
    <source>
        <strain evidence="2 3">B22-T-1</strain>
    </source>
</reference>
<sequence length="244" mass="26953">MRSTSKTLRSAKEATNSTPTTATSRSRAKSAHKDPNRPVSKSPSPSSSTSPSPSTSDSRFSAPSSMVPPLPAPALDNASLRYSYVLGRGGSEEGVLTFEPYKSLILPHWAFRTVPIATKSSRTLWAIFRSYVVRSDFVGADMARKFIKMGMTRAKRYANHKGGRKYARVEKEAAKAGGGARGQELDKWTGGTVEEVRKRREKEEASEIFKVVWRRCIADEEYLALKKKWMGEKRVFEQGKAGGG</sequence>
<dbReference type="InParanoid" id="A0A2T3A558"/>
<dbReference type="AlphaFoldDB" id="A0A2T3A558"/>
<dbReference type="InterPro" id="IPR025494">
    <property type="entry name" value="DUF4385"/>
</dbReference>
<organism evidence="2 3">
    <name type="scientific">Coniella lustricola</name>
    <dbReference type="NCBI Taxonomy" id="2025994"/>
    <lineage>
        <taxon>Eukaryota</taxon>
        <taxon>Fungi</taxon>
        <taxon>Dikarya</taxon>
        <taxon>Ascomycota</taxon>
        <taxon>Pezizomycotina</taxon>
        <taxon>Sordariomycetes</taxon>
        <taxon>Sordariomycetidae</taxon>
        <taxon>Diaporthales</taxon>
        <taxon>Schizoparmaceae</taxon>
        <taxon>Coniella</taxon>
    </lineage>
</organism>
<feature type="compositionally biased region" description="Low complexity" evidence="1">
    <location>
        <begin position="38"/>
        <end position="65"/>
    </location>
</feature>
<name>A0A2T3A558_9PEZI</name>
<dbReference type="Pfam" id="PF14328">
    <property type="entry name" value="DUF4385"/>
    <property type="match status" value="1"/>
</dbReference>
<feature type="region of interest" description="Disordered" evidence="1">
    <location>
        <begin position="1"/>
        <end position="72"/>
    </location>
</feature>
<gene>
    <name evidence="2" type="ORF">BD289DRAFT_436444</name>
</gene>
<evidence type="ECO:0000313" key="2">
    <source>
        <dbReference type="EMBL" id="PSR83002.1"/>
    </source>
</evidence>
<proteinExistence type="predicted"/>
<dbReference type="Proteomes" id="UP000241462">
    <property type="component" value="Unassembled WGS sequence"/>
</dbReference>
<feature type="compositionally biased region" description="Low complexity" evidence="1">
    <location>
        <begin position="14"/>
        <end position="25"/>
    </location>
</feature>
<dbReference type="OrthoDB" id="2589819at2759"/>
<protein>
    <submittedName>
        <fullName evidence="2">Uncharacterized protein</fullName>
    </submittedName>
</protein>